<dbReference type="PROSITE" id="PS50405">
    <property type="entry name" value="GST_CTER"/>
    <property type="match status" value="1"/>
</dbReference>
<dbReference type="InterPro" id="IPR010987">
    <property type="entry name" value="Glutathione-S-Trfase_C-like"/>
</dbReference>
<dbReference type="PANTHER" id="PTHR44051">
    <property type="entry name" value="GLUTATHIONE S-TRANSFERASE-RELATED"/>
    <property type="match status" value="1"/>
</dbReference>
<keyword evidence="4" id="KW-1185">Reference proteome</keyword>
<accession>A0AAJ1UAP5</accession>
<evidence type="ECO:0000259" key="1">
    <source>
        <dbReference type="PROSITE" id="PS50404"/>
    </source>
</evidence>
<dbReference type="PROSITE" id="PS50404">
    <property type="entry name" value="GST_NTER"/>
    <property type="match status" value="1"/>
</dbReference>
<dbReference type="InterPro" id="IPR040079">
    <property type="entry name" value="Glutathione_S-Trfase"/>
</dbReference>
<dbReference type="Pfam" id="PF13409">
    <property type="entry name" value="GST_N_2"/>
    <property type="match status" value="1"/>
</dbReference>
<dbReference type="SFLD" id="SFLDS00019">
    <property type="entry name" value="Glutathione_Transferase_(cytos"/>
    <property type="match status" value="1"/>
</dbReference>
<feature type="domain" description="GST C-terminal" evidence="2">
    <location>
        <begin position="79"/>
        <end position="195"/>
    </location>
</feature>
<dbReference type="RefSeq" id="WP_317626022.1">
    <property type="nucleotide sequence ID" value="NZ_JANFFA010000002.1"/>
</dbReference>
<proteinExistence type="predicted"/>
<dbReference type="InterPro" id="IPR036249">
    <property type="entry name" value="Thioredoxin-like_sf"/>
</dbReference>
<dbReference type="Pfam" id="PF00043">
    <property type="entry name" value="GST_C"/>
    <property type="match status" value="1"/>
</dbReference>
<dbReference type="Proteomes" id="UP001227162">
    <property type="component" value="Unassembled WGS sequence"/>
</dbReference>
<dbReference type="Gene3D" id="1.20.1050.10">
    <property type="match status" value="1"/>
</dbReference>
<dbReference type="SFLD" id="SFLDG00358">
    <property type="entry name" value="Main_(cytGST)"/>
    <property type="match status" value="1"/>
</dbReference>
<evidence type="ECO:0000259" key="2">
    <source>
        <dbReference type="PROSITE" id="PS50405"/>
    </source>
</evidence>
<dbReference type="SUPFAM" id="SSF52833">
    <property type="entry name" value="Thioredoxin-like"/>
    <property type="match status" value="1"/>
</dbReference>
<name>A0AAJ1UAP5_9RHOB</name>
<dbReference type="AlphaFoldDB" id="A0AAJ1UAP5"/>
<dbReference type="Gene3D" id="3.40.30.10">
    <property type="entry name" value="Glutaredoxin"/>
    <property type="match status" value="1"/>
</dbReference>
<dbReference type="CDD" id="cd03046">
    <property type="entry name" value="GST_N_GTT1_like"/>
    <property type="match status" value="1"/>
</dbReference>
<dbReference type="PANTHER" id="PTHR44051:SF8">
    <property type="entry name" value="GLUTATHIONE S-TRANSFERASE GSTA"/>
    <property type="match status" value="1"/>
</dbReference>
<dbReference type="InterPro" id="IPR036282">
    <property type="entry name" value="Glutathione-S-Trfase_C_sf"/>
</dbReference>
<dbReference type="InterPro" id="IPR004045">
    <property type="entry name" value="Glutathione_S-Trfase_N"/>
</dbReference>
<reference evidence="3" key="2">
    <citation type="submission" date="2023-04" db="EMBL/GenBank/DDBJ databases">
        <title>'Rhodoalgimonas zhirmunskyi' gen. nov., isolated from a red alga.</title>
        <authorList>
            <person name="Nedashkovskaya O.I."/>
            <person name="Otstavnykh N.Y."/>
            <person name="Bystritskaya E.P."/>
            <person name="Balabanova L.A."/>
            <person name="Isaeva M.P."/>
        </authorList>
    </citation>
    <scope>NUCLEOTIDE SEQUENCE</scope>
    <source>
        <strain evidence="3">10Alg 79</strain>
    </source>
</reference>
<sequence length="195" mass="22167">MYDVIGGVENRTFRVLWAMEEMGLDYTFHKSKMHSETVASLNPSGKVPILKVEGKPITDSSAIMQYLADKHDKLTYKAGTIERAQQDSLHFQIIDEIDAVLWVATRHSFTLPEERRVPEVKESLRWEFGLNIARIADKLGDQEFLMGDKMTVPDIILCHCLSWARSAKFDVPHDNLSAYGKRLRGRKAYAKAAAN</sequence>
<organism evidence="3 4">
    <name type="scientific">Rhodalgimonas zhirmunskyi</name>
    <dbReference type="NCBI Taxonomy" id="2964767"/>
    <lineage>
        <taxon>Bacteria</taxon>
        <taxon>Pseudomonadati</taxon>
        <taxon>Pseudomonadota</taxon>
        <taxon>Alphaproteobacteria</taxon>
        <taxon>Rhodobacterales</taxon>
        <taxon>Roseobacteraceae</taxon>
        <taxon>Rhodalgimonas</taxon>
    </lineage>
</organism>
<protein>
    <submittedName>
        <fullName evidence="3">Glutathione S-transferase family protein</fullName>
    </submittedName>
</protein>
<evidence type="ECO:0000313" key="4">
    <source>
        <dbReference type="Proteomes" id="UP001227162"/>
    </source>
</evidence>
<feature type="domain" description="GST N-terminal" evidence="1">
    <location>
        <begin position="1"/>
        <end position="75"/>
    </location>
</feature>
<evidence type="ECO:0000313" key="3">
    <source>
        <dbReference type="EMBL" id="MDQ2094423.1"/>
    </source>
</evidence>
<reference evidence="3" key="1">
    <citation type="submission" date="2022-07" db="EMBL/GenBank/DDBJ databases">
        <authorList>
            <person name="Otstavnykh N."/>
            <person name="Isaeva M."/>
            <person name="Bystritskaya E."/>
        </authorList>
    </citation>
    <scope>NUCLEOTIDE SEQUENCE</scope>
    <source>
        <strain evidence="3">10Alg 79</strain>
    </source>
</reference>
<dbReference type="SUPFAM" id="SSF47616">
    <property type="entry name" value="GST C-terminal domain-like"/>
    <property type="match status" value="1"/>
</dbReference>
<gene>
    <name evidence="3" type="ORF">NOI20_09910</name>
</gene>
<dbReference type="EMBL" id="JANFFA010000002">
    <property type="protein sequence ID" value="MDQ2094423.1"/>
    <property type="molecule type" value="Genomic_DNA"/>
</dbReference>
<comment type="caution">
    <text evidence="3">The sequence shown here is derived from an EMBL/GenBank/DDBJ whole genome shotgun (WGS) entry which is preliminary data.</text>
</comment>
<dbReference type="InterPro" id="IPR004046">
    <property type="entry name" value="GST_C"/>
</dbReference>